<evidence type="ECO:0000256" key="3">
    <source>
        <dbReference type="ARBA" id="ARBA00022722"/>
    </source>
</evidence>
<feature type="transmembrane region" description="Helical" evidence="9">
    <location>
        <begin position="2365"/>
        <end position="2387"/>
    </location>
</feature>
<dbReference type="SUPFAM" id="SSF53098">
    <property type="entry name" value="Ribonuclease H-like"/>
    <property type="match status" value="1"/>
</dbReference>
<evidence type="ECO:0000259" key="11">
    <source>
        <dbReference type="PROSITE" id="PS50994"/>
    </source>
</evidence>
<keyword evidence="2" id="KW-0548">Nucleotidyltransferase</keyword>
<dbReference type="Gene3D" id="1.10.340.70">
    <property type="match status" value="1"/>
</dbReference>
<evidence type="ECO:0000313" key="12">
    <source>
        <dbReference type="EMBL" id="JAB55614.1"/>
    </source>
</evidence>
<evidence type="ECO:0000259" key="10">
    <source>
        <dbReference type="PROSITE" id="PS50175"/>
    </source>
</evidence>
<feature type="non-terminal residue" evidence="12">
    <location>
        <position position="2399"/>
    </location>
</feature>
<sequence length="2399" mass="279016">REIPTKMNQEEILTALEELEAQLKNRKRNYLKDSDDRKTAKKIKERLEKLSKDWEEYEGLYYELMKLNKEHIYRKPFNETKAVCEATKLFFEEEYGIKYQEEKQKSKSTQIQIPPAEEGSQPENDMQNQIYQLTMENQRLQQNQQMTEMQRQIDLLISENRALRQDQQTQHELPKLQPLGIPAFYGNIEEFETFITIFEERINKNRTLTAIDKYTYLMMYVRGEAKNIINYLSFTAENYEPALNSLKERYQNKRKLVQKYLDQFLNMPKCSYRSTKDYIKMHDTINITMNGLKGININTDEWDPIIVHIIIKKLDDESARIFEEKLQDPKELPTLECIKQFLLRRHEVTNCIPKIDYSYQSKKQLENHHSKKVHTTQHQSQRTTCVKCKGDHHLANCEQFRSLSTKDRTAFVKQKNICSNCLNYACWMSCRSKQNCKYCGQKHHTLLHTNENTIKEKHSNMATQKELKQDTEKTILSTATILINNKTFRALIDSGSEVSIITKKAANKLNIKKEKIKMNITGVGGENSQKINHQITIEIRPWFKSEFKITANAYIMKNLTSCSPPKVNTGNMHHLKNLLLAEKMNNEQEEIDLILGVDVLQQIMEEGLKIGKPVAQKTKLCWILFGTTNNIINNNMNKEHNKISLISLKELDADLRKFWEMDAVNKHSALSKENVDFEEHFLKTHIREQDGRYVLRLPFKENKELGESRRKAIACFLSNEKKLLKTPEQKKAVDEFMFEYLKLGHMKVIPENLKMPEEGYYLPHHPVFKEESTMTKCRIVFNGSSKTTNGSSLNDILLTGPNLINNLQDVLLKFRMHKYAIHADIEKMFRQIIIDEQDQKFSKIIWRPTPTHHLQVFQLKTVTYGLAPSMTMANRVVHQVAKDEGEPFGDAAEIIRTDIYVDDLLSGKDSINKLKILKENSTKLLAKAGMNLRKWTSNCEELCDTEHDEFGLTFTSRENSESIKALGVRWIPRQDKFTFKITIPDRPKDKNKHTKRQISSRIAQIFDPNGWLSPIILKSKIIMQDICKTEIDWDQVPNDNILEQWYQYEDQLKHIEKIEIPRWIGYRPSNTLNEIHGFADASDVGMGIAIYLKTYDGEIKTNLIYAKAKVAPLLKENKKKSSKTAKIAKTYCTTKMKKPKTPRKTPRIADEHSSTKLNKRKKSKKQEKNKNITTPKHELCAATMLAEKITDIVNTLKIKVQNIYAWSDSTVVLDWLRKDELKLKVYESNRINKIKNKDQGWNWGHVPTSENPADAASRSVKAEELVNNEKWWNGPKFIQEKQLNRETFKLPKMKPSTVTCNQAGITINESEGILEQYSNFTKLKRVIAYMFRFTNNTRNKINKINSDHLTITELRKAENYIIKKIQRSEYTQEIIDLTNTGHISTKSKILTQDPFIDEDGILRCGGRLENSKLSSHKKHPIILPSKHHVTDLIIKEIHQNCMHADISPTLFAFKNKYYIPNAKKVIKHKIHNCLKCYKIKPINLQQKMGNLPSYRVIPTIKCFSHTGIDCFGPLHIKTGSLRSSKIIKSYGIIFICMVTRAVHLDMVEDMSTKAFLRAYIRFTSRRGKCTTIYSDNGTNFVGAASELDKIHKEAIKTNFKQLENMVTEDKTEWKFLPPAAPSWGGKWESNIRIVKRHLKIVLENENLTYPELYTIFCKVEAAMNSRPLTKMTADPNDLRALTSGDFLIGTTLNADPEPDLIGEKIHDRHKRLQQYNQEIWKRWTNEYLLDLSKRTKWNQPQPNININDLVMIIDDNLPPQKWSLGRVLATHPGDDGLVRYVTLKCTNGIRKLIIHKLCKLPISDEEKPPTALMNDQAKAYYTKVSYAYNQKTTRWDPNRPKPEQTPSKIKINEIKRKITEAQENTESKKKKSSNGQLSTIMMMCIFILFLPLILAVKTTPLNTTYLITNESPAFVKAGEWTTRWNTNINTSKDIEFLSNQTNILTKLCNNLNGTASWRLCENKIHELEKAKTILGMQINNIRTKRSRGFFGYIWDMFFGADDMVQEVERTLEKQRRMEQAMRNNKITEWHIIKKLQADTQMRVNNMQDQISKTTKQIESLTDPVDFIEAEISILNVYEEISTIYQEFALKYEIIRDKNLIAINPEIQENIRKKKEELPESIILLNDEKDSIYISYKIITSEIHMIISIPMIFTTKFMKQHIYQSPDPITMAIVNLKSTTIYTNYEEKKYITDITKEIDSKYGKIISAQNIQEADNSCESNLIFKNKTSNCMKRLQPLREQILKVNKTSFFIWAQYNTKILIKCNKNSENITEERIRKWKPVVVTIKPGCLIKLNSKIMIADIDNENEKSTSSFIPIPQPIKEQIWPTTTTTESSNITTSINPQIEFDIYEELEPEYVPETDYQKIFTGIGGAVITTIIIAIILTVIVKRYKHKKSTNKI</sequence>
<feature type="domain" description="Integrase catalytic" evidence="11">
    <location>
        <begin position="1494"/>
        <end position="1683"/>
    </location>
</feature>
<dbReference type="GO" id="GO:0003964">
    <property type="term" value="F:RNA-directed DNA polymerase activity"/>
    <property type="evidence" value="ECO:0007669"/>
    <property type="project" value="UniProtKB-KW"/>
</dbReference>
<reference evidence="12" key="1">
    <citation type="journal article" date="2014" name="Insect Biochem. Mol. Biol.">
        <title>An insight into the sialome of the frog biting fly, Corethrella appendiculata.</title>
        <authorList>
            <person name="Ribeiro J.M.C."/>
            <person name="Chagas A.C."/>
            <person name="Pham V.M."/>
            <person name="Lounibos L.P."/>
            <person name="Calvo E."/>
        </authorList>
    </citation>
    <scope>NUCLEOTIDE SEQUENCE</scope>
    <source>
        <tissue evidence="12">Salivary glands</tissue>
    </source>
</reference>
<dbReference type="Pfam" id="PF13650">
    <property type="entry name" value="Asp_protease_2"/>
    <property type="match status" value="1"/>
</dbReference>
<dbReference type="EMBL" id="GANO01004257">
    <property type="protein sequence ID" value="JAB55614.1"/>
    <property type="molecule type" value="mRNA"/>
</dbReference>
<keyword evidence="9" id="KW-0812">Transmembrane</keyword>
<keyword evidence="6" id="KW-0695">RNA-directed DNA polymerase</keyword>
<evidence type="ECO:0000256" key="5">
    <source>
        <dbReference type="ARBA" id="ARBA00022801"/>
    </source>
</evidence>
<keyword evidence="9" id="KW-1133">Transmembrane helix</keyword>
<evidence type="ECO:0000256" key="4">
    <source>
        <dbReference type="ARBA" id="ARBA00022759"/>
    </source>
</evidence>
<dbReference type="InterPro" id="IPR001584">
    <property type="entry name" value="Integrase_cat-core"/>
</dbReference>
<dbReference type="SUPFAM" id="SSF56672">
    <property type="entry name" value="DNA/RNA polymerases"/>
    <property type="match status" value="1"/>
</dbReference>
<dbReference type="Gene3D" id="2.40.70.10">
    <property type="entry name" value="Acid Proteases"/>
    <property type="match status" value="1"/>
</dbReference>
<keyword evidence="5" id="KW-0378">Hydrolase</keyword>
<feature type="compositionally biased region" description="Basic residues" evidence="8">
    <location>
        <begin position="1135"/>
        <end position="1146"/>
    </location>
</feature>
<dbReference type="InterPro" id="IPR021109">
    <property type="entry name" value="Peptidase_aspartic_dom_sf"/>
</dbReference>
<accession>W4VRB1</accession>
<dbReference type="PANTHER" id="PTHR47331">
    <property type="entry name" value="PHD-TYPE DOMAIN-CONTAINING PROTEIN"/>
    <property type="match status" value="1"/>
</dbReference>
<dbReference type="Pfam" id="PF05380">
    <property type="entry name" value="Peptidase_A17"/>
    <property type="match status" value="2"/>
</dbReference>
<evidence type="ECO:0000256" key="6">
    <source>
        <dbReference type="ARBA" id="ARBA00022918"/>
    </source>
</evidence>
<organism evidence="12">
    <name type="scientific">Corethrella appendiculata</name>
    <dbReference type="NCBI Taxonomy" id="1370023"/>
    <lineage>
        <taxon>Eukaryota</taxon>
        <taxon>Metazoa</taxon>
        <taxon>Ecdysozoa</taxon>
        <taxon>Arthropoda</taxon>
        <taxon>Hexapoda</taxon>
        <taxon>Insecta</taxon>
        <taxon>Pterygota</taxon>
        <taxon>Neoptera</taxon>
        <taxon>Endopterygota</taxon>
        <taxon>Diptera</taxon>
        <taxon>Nematocera</taxon>
        <taxon>Culicoidea</taxon>
        <taxon>Chaoboridae</taxon>
        <taxon>Corethrella</taxon>
    </lineage>
</organism>
<dbReference type="InterPro" id="IPR040676">
    <property type="entry name" value="DUF5641"/>
</dbReference>
<feature type="non-terminal residue" evidence="12">
    <location>
        <position position="1"/>
    </location>
</feature>
<keyword evidence="7" id="KW-0175">Coiled coil</keyword>
<evidence type="ECO:0000256" key="8">
    <source>
        <dbReference type="SAM" id="MobiDB-lite"/>
    </source>
</evidence>
<evidence type="ECO:0000256" key="1">
    <source>
        <dbReference type="ARBA" id="ARBA00022679"/>
    </source>
</evidence>
<dbReference type="GO" id="GO:0004190">
    <property type="term" value="F:aspartic-type endopeptidase activity"/>
    <property type="evidence" value="ECO:0007669"/>
    <property type="project" value="InterPro"/>
</dbReference>
<evidence type="ECO:0000256" key="2">
    <source>
        <dbReference type="ARBA" id="ARBA00022695"/>
    </source>
</evidence>
<dbReference type="InterPro" id="IPR043502">
    <property type="entry name" value="DNA/RNA_pol_sf"/>
</dbReference>
<dbReference type="PROSITE" id="PS00141">
    <property type="entry name" value="ASP_PROTEASE"/>
    <property type="match status" value="1"/>
</dbReference>
<feature type="region of interest" description="Disordered" evidence="8">
    <location>
        <begin position="103"/>
        <end position="124"/>
    </location>
</feature>
<dbReference type="CDD" id="cd00303">
    <property type="entry name" value="retropepsin_like"/>
    <property type="match status" value="1"/>
</dbReference>
<dbReference type="InterPro" id="IPR008042">
    <property type="entry name" value="Retrotrans_Pao"/>
</dbReference>
<dbReference type="InterPro" id="IPR001969">
    <property type="entry name" value="Aspartic_peptidase_AS"/>
</dbReference>
<feature type="region of interest" description="Disordered" evidence="8">
    <location>
        <begin position="1133"/>
        <end position="1173"/>
    </location>
</feature>
<dbReference type="Pfam" id="PF03564">
    <property type="entry name" value="DUF1759"/>
    <property type="match status" value="1"/>
</dbReference>
<dbReference type="InterPro" id="IPR001995">
    <property type="entry name" value="Peptidase_A2_cat"/>
</dbReference>
<name>W4VRB1_9DIPT</name>
<feature type="domain" description="Peptidase A2" evidence="10">
    <location>
        <begin position="488"/>
        <end position="525"/>
    </location>
</feature>
<dbReference type="Pfam" id="PF17921">
    <property type="entry name" value="Integrase_H2C2"/>
    <property type="match status" value="1"/>
</dbReference>
<dbReference type="GO" id="GO:0004519">
    <property type="term" value="F:endonuclease activity"/>
    <property type="evidence" value="ECO:0007669"/>
    <property type="project" value="UniProtKB-KW"/>
</dbReference>
<dbReference type="PROSITE" id="PS50175">
    <property type="entry name" value="ASP_PROT_RETROV"/>
    <property type="match status" value="1"/>
</dbReference>
<feature type="coiled-coil region" evidence="7">
    <location>
        <begin position="6"/>
        <end position="60"/>
    </location>
</feature>
<dbReference type="GO" id="GO:0006508">
    <property type="term" value="P:proteolysis"/>
    <property type="evidence" value="ECO:0007669"/>
    <property type="project" value="InterPro"/>
</dbReference>
<dbReference type="Gene3D" id="3.30.420.10">
    <property type="entry name" value="Ribonuclease H-like superfamily/Ribonuclease H"/>
    <property type="match status" value="1"/>
</dbReference>
<keyword evidence="1" id="KW-0808">Transferase</keyword>
<keyword evidence="4" id="KW-0255">Endonuclease</keyword>
<dbReference type="PROSITE" id="PS50994">
    <property type="entry name" value="INTEGRASE"/>
    <property type="match status" value="1"/>
</dbReference>
<dbReference type="InterPro" id="IPR036397">
    <property type="entry name" value="RNaseH_sf"/>
</dbReference>
<dbReference type="GO" id="GO:0003676">
    <property type="term" value="F:nucleic acid binding"/>
    <property type="evidence" value="ECO:0007669"/>
    <property type="project" value="InterPro"/>
</dbReference>
<dbReference type="SUPFAM" id="SSF50630">
    <property type="entry name" value="Acid proteases"/>
    <property type="match status" value="1"/>
</dbReference>
<dbReference type="InterPro" id="IPR012337">
    <property type="entry name" value="RNaseH-like_sf"/>
</dbReference>
<evidence type="ECO:0000256" key="9">
    <source>
        <dbReference type="SAM" id="Phobius"/>
    </source>
</evidence>
<dbReference type="InterPro" id="IPR041588">
    <property type="entry name" value="Integrase_H2C2"/>
</dbReference>
<dbReference type="GO" id="GO:0042575">
    <property type="term" value="C:DNA polymerase complex"/>
    <property type="evidence" value="ECO:0007669"/>
    <property type="project" value="UniProtKB-ARBA"/>
</dbReference>
<keyword evidence="9" id="KW-0472">Membrane</keyword>
<keyword evidence="3" id="KW-0540">Nuclease</keyword>
<dbReference type="CDD" id="cd01644">
    <property type="entry name" value="RT_pepA17"/>
    <property type="match status" value="1"/>
</dbReference>
<proteinExistence type="evidence at transcript level"/>
<protein>
    <submittedName>
        <fullName evidence="12">Putative bel12 ag transposon polyprotein</fullName>
    </submittedName>
</protein>
<dbReference type="Pfam" id="PF18701">
    <property type="entry name" value="DUF5641"/>
    <property type="match status" value="1"/>
</dbReference>
<dbReference type="GO" id="GO:0015074">
    <property type="term" value="P:DNA integration"/>
    <property type="evidence" value="ECO:0007669"/>
    <property type="project" value="InterPro"/>
</dbReference>
<dbReference type="InterPro" id="IPR005312">
    <property type="entry name" value="DUF1759"/>
</dbReference>
<evidence type="ECO:0000256" key="7">
    <source>
        <dbReference type="SAM" id="Coils"/>
    </source>
</evidence>